<dbReference type="GO" id="GO:0016705">
    <property type="term" value="F:oxidoreductase activity, acting on paired donors, with incorporation or reduction of molecular oxygen"/>
    <property type="evidence" value="ECO:0007669"/>
    <property type="project" value="InterPro"/>
</dbReference>
<evidence type="ECO:0000256" key="2">
    <source>
        <dbReference type="ARBA" id="ARBA00003690"/>
    </source>
</evidence>
<keyword evidence="10" id="KW-0472">Membrane</keyword>
<dbReference type="PRINTS" id="PR00385">
    <property type="entry name" value="P450"/>
</dbReference>
<dbReference type="InterPro" id="IPR017972">
    <property type="entry name" value="Cyt_P450_CS"/>
</dbReference>
<keyword evidence="5 11" id="KW-0349">Heme</keyword>
<dbReference type="GO" id="GO:0020037">
    <property type="term" value="F:heme binding"/>
    <property type="evidence" value="ECO:0007669"/>
    <property type="project" value="InterPro"/>
</dbReference>
<keyword evidence="6 11" id="KW-0479">Metal-binding</keyword>
<sequence length="266" mass="30738">VIKERKREILDEKSINKDEKTMANNGDEEVGDGSCDLRRRMAFLDSLLSEHLRNSEFTEEDIREEVDTFMFEGHDTTSMAISWTLHLIGLSPHIQRKCHEELDAIFGGTGSDGVINMNDLREMKYLEACIKEALRLFPSVPFVGRHLNEDNIINGYTVPKGVTCLIFLYQVHRDPQCFPQPEVYRPERFLDNSHMTRHPFAFVPFSAGPRNCIGQKFALLEEKTILATILRHYTIKSLDHRDVIKIAPELVIRPKTPIRMQFTPRI</sequence>
<evidence type="ECO:0000256" key="7">
    <source>
        <dbReference type="ARBA" id="ARBA00022824"/>
    </source>
</evidence>
<dbReference type="EMBL" id="CAJPVJ010013846">
    <property type="protein sequence ID" value="CAG2175069.1"/>
    <property type="molecule type" value="Genomic_DNA"/>
</dbReference>
<dbReference type="PRINTS" id="PR00465">
    <property type="entry name" value="EP450IV"/>
</dbReference>
<evidence type="ECO:0000313" key="13">
    <source>
        <dbReference type="EMBL" id="CAD7657883.1"/>
    </source>
</evidence>
<dbReference type="AlphaFoldDB" id="A0A7R9MF87"/>
<dbReference type="Gene3D" id="1.10.630.10">
    <property type="entry name" value="Cytochrome P450"/>
    <property type="match status" value="1"/>
</dbReference>
<dbReference type="GO" id="GO:0005789">
    <property type="term" value="C:endoplasmic reticulum membrane"/>
    <property type="evidence" value="ECO:0007669"/>
    <property type="project" value="UniProtKB-SubCell"/>
</dbReference>
<evidence type="ECO:0000256" key="8">
    <source>
        <dbReference type="ARBA" id="ARBA00023004"/>
    </source>
</evidence>
<dbReference type="EMBL" id="OC928671">
    <property type="protein sequence ID" value="CAD7657883.1"/>
    <property type="molecule type" value="Genomic_DNA"/>
</dbReference>
<protein>
    <recommendedName>
        <fullName evidence="15">Cytochrome P450</fullName>
    </recommendedName>
</protein>
<evidence type="ECO:0000256" key="12">
    <source>
        <dbReference type="RuleBase" id="RU000461"/>
    </source>
</evidence>
<dbReference type="Proteomes" id="UP000728032">
    <property type="component" value="Unassembled WGS sequence"/>
</dbReference>
<dbReference type="InterPro" id="IPR002403">
    <property type="entry name" value="Cyt_P450_E_grp-IV"/>
</dbReference>
<gene>
    <name evidence="13" type="ORF">ONB1V03_LOCUS14508</name>
</gene>
<dbReference type="PROSITE" id="PS00086">
    <property type="entry name" value="CYTOCHROME_P450"/>
    <property type="match status" value="1"/>
</dbReference>
<keyword evidence="8 11" id="KW-0408">Iron</keyword>
<dbReference type="InterPro" id="IPR050196">
    <property type="entry name" value="Cytochrome_P450_Monoox"/>
</dbReference>
<evidence type="ECO:0000313" key="14">
    <source>
        <dbReference type="Proteomes" id="UP000728032"/>
    </source>
</evidence>
<evidence type="ECO:0000256" key="10">
    <source>
        <dbReference type="ARBA" id="ARBA00023136"/>
    </source>
</evidence>
<feature type="binding site" description="axial binding residue" evidence="11">
    <location>
        <position position="212"/>
    </location>
    <ligand>
        <name>heme</name>
        <dbReference type="ChEBI" id="CHEBI:30413"/>
    </ligand>
    <ligandPart>
        <name>Fe</name>
        <dbReference type="ChEBI" id="CHEBI:18248"/>
    </ligandPart>
</feature>
<dbReference type="InterPro" id="IPR001128">
    <property type="entry name" value="Cyt_P450"/>
</dbReference>
<accession>A0A7R9MF87</accession>
<evidence type="ECO:0008006" key="15">
    <source>
        <dbReference type="Google" id="ProtNLM"/>
    </source>
</evidence>
<feature type="non-terminal residue" evidence="13">
    <location>
        <position position="1"/>
    </location>
</feature>
<comment type="subcellular location">
    <subcellularLocation>
        <location evidence="3">Endoplasmic reticulum membrane</location>
    </subcellularLocation>
</comment>
<keyword evidence="14" id="KW-1185">Reference proteome</keyword>
<evidence type="ECO:0000256" key="9">
    <source>
        <dbReference type="ARBA" id="ARBA00023033"/>
    </source>
</evidence>
<evidence type="ECO:0000256" key="11">
    <source>
        <dbReference type="PIRSR" id="PIRSR602403-1"/>
    </source>
</evidence>
<keyword evidence="7" id="KW-0256">Endoplasmic reticulum</keyword>
<evidence type="ECO:0000256" key="3">
    <source>
        <dbReference type="ARBA" id="ARBA00004586"/>
    </source>
</evidence>
<evidence type="ECO:0000256" key="1">
    <source>
        <dbReference type="ARBA" id="ARBA00001971"/>
    </source>
</evidence>
<evidence type="ECO:0000256" key="5">
    <source>
        <dbReference type="ARBA" id="ARBA00022617"/>
    </source>
</evidence>
<reference evidence="13" key="1">
    <citation type="submission" date="2020-11" db="EMBL/GenBank/DDBJ databases">
        <authorList>
            <person name="Tran Van P."/>
        </authorList>
    </citation>
    <scope>NUCLEOTIDE SEQUENCE</scope>
</reference>
<dbReference type="OrthoDB" id="6433301at2759"/>
<evidence type="ECO:0000256" key="4">
    <source>
        <dbReference type="ARBA" id="ARBA00010617"/>
    </source>
</evidence>
<evidence type="ECO:0000256" key="6">
    <source>
        <dbReference type="ARBA" id="ARBA00022723"/>
    </source>
</evidence>
<comment type="function">
    <text evidence="2">May be involved in the metabolism of insect hormones and in the breakdown of synthetic insecticides.</text>
</comment>
<organism evidence="13">
    <name type="scientific">Oppiella nova</name>
    <dbReference type="NCBI Taxonomy" id="334625"/>
    <lineage>
        <taxon>Eukaryota</taxon>
        <taxon>Metazoa</taxon>
        <taxon>Ecdysozoa</taxon>
        <taxon>Arthropoda</taxon>
        <taxon>Chelicerata</taxon>
        <taxon>Arachnida</taxon>
        <taxon>Acari</taxon>
        <taxon>Acariformes</taxon>
        <taxon>Sarcoptiformes</taxon>
        <taxon>Oribatida</taxon>
        <taxon>Brachypylina</taxon>
        <taxon>Oppioidea</taxon>
        <taxon>Oppiidae</taxon>
        <taxon>Oppiella</taxon>
    </lineage>
</organism>
<comment type="similarity">
    <text evidence="4 12">Belongs to the cytochrome P450 family.</text>
</comment>
<keyword evidence="9 12" id="KW-0503">Monooxygenase</keyword>
<dbReference type="GO" id="GO:0005506">
    <property type="term" value="F:iron ion binding"/>
    <property type="evidence" value="ECO:0007669"/>
    <property type="project" value="InterPro"/>
</dbReference>
<dbReference type="PANTHER" id="PTHR24291">
    <property type="entry name" value="CYTOCHROME P450 FAMILY 4"/>
    <property type="match status" value="1"/>
</dbReference>
<dbReference type="GO" id="GO:0004497">
    <property type="term" value="F:monooxygenase activity"/>
    <property type="evidence" value="ECO:0007669"/>
    <property type="project" value="UniProtKB-KW"/>
</dbReference>
<dbReference type="Pfam" id="PF00067">
    <property type="entry name" value="p450"/>
    <property type="match status" value="1"/>
</dbReference>
<dbReference type="PANTHER" id="PTHR24291:SF189">
    <property type="entry name" value="CYTOCHROME P450 4C3-RELATED"/>
    <property type="match status" value="1"/>
</dbReference>
<keyword evidence="12" id="KW-0560">Oxidoreductase</keyword>
<dbReference type="SUPFAM" id="SSF48264">
    <property type="entry name" value="Cytochrome P450"/>
    <property type="match status" value="1"/>
</dbReference>
<name>A0A7R9MF87_9ACAR</name>
<dbReference type="InterPro" id="IPR036396">
    <property type="entry name" value="Cyt_P450_sf"/>
</dbReference>
<comment type="cofactor">
    <cofactor evidence="1 11">
        <name>heme</name>
        <dbReference type="ChEBI" id="CHEBI:30413"/>
    </cofactor>
</comment>
<proteinExistence type="inferred from homology"/>